<evidence type="ECO:0000256" key="3">
    <source>
        <dbReference type="ARBA" id="ARBA00022475"/>
    </source>
</evidence>
<dbReference type="GO" id="GO:0022857">
    <property type="term" value="F:transmembrane transporter activity"/>
    <property type="evidence" value="ECO:0007669"/>
    <property type="project" value="InterPro"/>
</dbReference>
<dbReference type="PANTHER" id="PTHR11795">
    <property type="entry name" value="BRANCHED-CHAIN AMINO ACID TRANSPORT SYSTEM PERMEASE PROTEIN LIVH"/>
    <property type="match status" value="1"/>
</dbReference>
<keyword evidence="6 9" id="KW-1133">Transmembrane helix</keyword>
<name>A0A1M7UDQ9_9BRAD</name>
<dbReference type="RefSeq" id="WP_072821338.1">
    <property type="nucleotide sequence ID" value="NZ_LT670849.1"/>
</dbReference>
<accession>A0A1M7UDQ9</accession>
<evidence type="ECO:0000256" key="2">
    <source>
        <dbReference type="ARBA" id="ARBA00022448"/>
    </source>
</evidence>
<feature type="transmembrane region" description="Helical" evidence="9">
    <location>
        <begin position="271"/>
        <end position="294"/>
    </location>
</feature>
<evidence type="ECO:0000256" key="9">
    <source>
        <dbReference type="SAM" id="Phobius"/>
    </source>
</evidence>
<keyword evidence="11" id="KW-1185">Reference proteome</keyword>
<dbReference type="GO" id="GO:0006865">
    <property type="term" value="P:amino acid transport"/>
    <property type="evidence" value="ECO:0007669"/>
    <property type="project" value="UniProtKB-KW"/>
</dbReference>
<evidence type="ECO:0000256" key="7">
    <source>
        <dbReference type="ARBA" id="ARBA00023136"/>
    </source>
</evidence>
<reference evidence="11" key="1">
    <citation type="submission" date="2016-11" db="EMBL/GenBank/DDBJ databases">
        <authorList>
            <person name="Varghese N."/>
            <person name="Submissions S."/>
        </authorList>
    </citation>
    <scope>NUCLEOTIDE SEQUENCE [LARGE SCALE GENOMIC DNA]</scope>
    <source>
        <strain evidence="11">GAS401</strain>
    </source>
</reference>
<evidence type="ECO:0000256" key="1">
    <source>
        <dbReference type="ARBA" id="ARBA00004651"/>
    </source>
</evidence>
<dbReference type="GO" id="GO:0005886">
    <property type="term" value="C:plasma membrane"/>
    <property type="evidence" value="ECO:0007669"/>
    <property type="project" value="UniProtKB-SubCell"/>
</dbReference>
<dbReference type="InterPro" id="IPR052157">
    <property type="entry name" value="BCAA_transport_permease"/>
</dbReference>
<dbReference type="OrthoDB" id="9807115at2"/>
<organism evidence="10 11">
    <name type="scientific">Bradyrhizobium erythrophlei</name>
    <dbReference type="NCBI Taxonomy" id="1437360"/>
    <lineage>
        <taxon>Bacteria</taxon>
        <taxon>Pseudomonadati</taxon>
        <taxon>Pseudomonadota</taxon>
        <taxon>Alphaproteobacteria</taxon>
        <taxon>Hyphomicrobiales</taxon>
        <taxon>Nitrobacteraceae</taxon>
        <taxon>Bradyrhizobium</taxon>
    </lineage>
</organism>
<keyword evidence="5" id="KW-0029">Amino-acid transport</keyword>
<comment type="similarity">
    <text evidence="8">Belongs to the binding-protein-dependent transport system permease family. LivHM subfamily.</text>
</comment>
<evidence type="ECO:0000256" key="4">
    <source>
        <dbReference type="ARBA" id="ARBA00022692"/>
    </source>
</evidence>
<gene>
    <name evidence="10" type="ORF">SAMN05444170_4640</name>
</gene>
<feature type="transmembrane region" description="Helical" evidence="9">
    <location>
        <begin position="64"/>
        <end position="85"/>
    </location>
</feature>
<evidence type="ECO:0000256" key="8">
    <source>
        <dbReference type="ARBA" id="ARBA00037998"/>
    </source>
</evidence>
<dbReference type="InterPro" id="IPR001851">
    <property type="entry name" value="ABC_transp_permease"/>
</dbReference>
<feature type="transmembrane region" description="Helical" evidence="9">
    <location>
        <begin position="194"/>
        <end position="216"/>
    </location>
</feature>
<proteinExistence type="inferred from homology"/>
<dbReference type="Proteomes" id="UP000184096">
    <property type="component" value="Chromosome I"/>
</dbReference>
<evidence type="ECO:0000256" key="5">
    <source>
        <dbReference type="ARBA" id="ARBA00022970"/>
    </source>
</evidence>
<keyword evidence="2" id="KW-0813">Transport</keyword>
<protein>
    <submittedName>
        <fullName evidence="10">Amino acid/amide ABC transporter membrane protein 1, HAAT family</fullName>
    </submittedName>
</protein>
<evidence type="ECO:0000313" key="10">
    <source>
        <dbReference type="EMBL" id="SHN81171.1"/>
    </source>
</evidence>
<sequence length="296" mass="31496">MSVLLSGQLLAAALALASLYALVAMGLNLVYGTMRLLNIAHGEFVMLGGYVTYWSFTHLGISPLLSMLIAPALGACLGMLIYLVLFRRLLRSPKLAARVEANSLLIFFGVSVIFQNVMALLFTSTQRGYVYLDQVINIGNVAMTANRLILFGVASSACLLCLAFFRYTRAGSAVRAVIQQRDASALVGIDIDRLNIMVFALGFALAALAGVLVSMVQEITPFIGFPFTISAFVIITLGGLGNLFGSLLGALLLAAVEVYGTAIISSSFRSILVYGVFIAVLLVKPEGLLGRAVVAR</sequence>
<dbReference type="EMBL" id="LT670849">
    <property type="protein sequence ID" value="SHN81171.1"/>
    <property type="molecule type" value="Genomic_DNA"/>
</dbReference>
<keyword evidence="4 9" id="KW-0812">Transmembrane</keyword>
<comment type="subcellular location">
    <subcellularLocation>
        <location evidence="1">Cell membrane</location>
        <topology evidence="1">Multi-pass membrane protein</topology>
    </subcellularLocation>
</comment>
<dbReference type="CDD" id="cd06582">
    <property type="entry name" value="TM_PBP1_LivH_like"/>
    <property type="match status" value="1"/>
</dbReference>
<evidence type="ECO:0000313" key="11">
    <source>
        <dbReference type="Proteomes" id="UP000184096"/>
    </source>
</evidence>
<evidence type="ECO:0000256" key="6">
    <source>
        <dbReference type="ARBA" id="ARBA00022989"/>
    </source>
</evidence>
<dbReference type="AlphaFoldDB" id="A0A1M7UDQ9"/>
<feature type="transmembrane region" description="Helical" evidence="9">
    <location>
        <begin position="145"/>
        <end position="165"/>
    </location>
</feature>
<feature type="transmembrane region" description="Helical" evidence="9">
    <location>
        <begin position="105"/>
        <end position="125"/>
    </location>
</feature>
<dbReference type="PANTHER" id="PTHR11795:SF445">
    <property type="entry name" value="AMINO ACID ABC TRANSPORTER PERMEASE PROTEIN"/>
    <property type="match status" value="1"/>
</dbReference>
<keyword evidence="7 9" id="KW-0472">Membrane</keyword>
<dbReference type="Pfam" id="PF02653">
    <property type="entry name" value="BPD_transp_2"/>
    <property type="match status" value="1"/>
</dbReference>
<keyword evidence="3" id="KW-1003">Cell membrane</keyword>